<dbReference type="AlphaFoldDB" id="A0A382IK15"/>
<keyword evidence="9" id="KW-0540">Nuclease</keyword>
<evidence type="ECO:0000256" key="2">
    <source>
        <dbReference type="ARBA" id="ARBA00001936"/>
    </source>
</evidence>
<dbReference type="EC" id="3.1.26.4" evidence="6"/>
<dbReference type="InterPro" id="IPR001352">
    <property type="entry name" value="RNase_HII/HIII"/>
</dbReference>
<evidence type="ECO:0000256" key="8">
    <source>
        <dbReference type="ARBA" id="ARBA00022490"/>
    </source>
</evidence>
<dbReference type="InterPro" id="IPR036397">
    <property type="entry name" value="RNaseH_sf"/>
</dbReference>
<dbReference type="InterPro" id="IPR012337">
    <property type="entry name" value="RNaseH-like_sf"/>
</dbReference>
<dbReference type="GO" id="GO:0005737">
    <property type="term" value="C:cytoplasm"/>
    <property type="evidence" value="ECO:0007669"/>
    <property type="project" value="UniProtKB-SubCell"/>
</dbReference>
<dbReference type="Pfam" id="PF02021">
    <property type="entry name" value="UPF0102"/>
    <property type="match status" value="1"/>
</dbReference>
<dbReference type="FunFam" id="3.30.420.10:FF:000006">
    <property type="entry name" value="Ribonuclease HII"/>
    <property type="match status" value="1"/>
</dbReference>
<dbReference type="SUPFAM" id="SSF53098">
    <property type="entry name" value="Ribonuclease H-like"/>
    <property type="match status" value="1"/>
</dbReference>
<gene>
    <name evidence="15" type="ORF">METZ01_LOCUS252948</name>
</gene>
<evidence type="ECO:0000256" key="7">
    <source>
        <dbReference type="ARBA" id="ARBA00019179"/>
    </source>
</evidence>
<dbReference type="InterPro" id="IPR011335">
    <property type="entry name" value="Restrct_endonuc-II-like"/>
</dbReference>
<dbReference type="GO" id="GO:0046872">
    <property type="term" value="F:metal ion binding"/>
    <property type="evidence" value="ECO:0007669"/>
    <property type="project" value="UniProtKB-KW"/>
</dbReference>
<dbReference type="GO" id="GO:0043137">
    <property type="term" value="P:DNA replication, removal of RNA primer"/>
    <property type="evidence" value="ECO:0007669"/>
    <property type="project" value="TreeGrafter"/>
</dbReference>
<comment type="similarity">
    <text evidence="5">Belongs to the RNase HII family.</text>
</comment>
<organism evidence="15">
    <name type="scientific">marine metagenome</name>
    <dbReference type="NCBI Taxonomy" id="408172"/>
    <lineage>
        <taxon>unclassified sequences</taxon>
        <taxon>metagenomes</taxon>
        <taxon>ecological metagenomes</taxon>
    </lineage>
</organism>
<dbReference type="GO" id="GO:0006298">
    <property type="term" value="P:mismatch repair"/>
    <property type="evidence" value="ECO:0007669"/>
    <property type="project" value="TreeGrafter"/>
</dbReference>
<keyword evidence="8" id="KW-0963">Cytoplasm</keyword>
<dbReference type="HAMAP" id="MF_00052_B">
    <property type="entry name" value="RNase_HII_B"/>
    <property type="match status" value="1"/>
</dbReference>
<evidence type="ECO:0000256" key="3">
    <source>
        <dbReference type="ARBA" id="ARBA00001946"/>
    </source>
</evidence>
<evidence type="ECO:0000256" key="13">
    <source>
        <dbReference type="ARBA" id="ARBA00023211"/>
    </source>
</evidence>
<dbReference type="InterPro" id="IPR024567">
    <property type="entry name" value="RNase_HII/HIII_dom"/>
</dbReference>
<evidence type="ECO:0000256" key="6">
    <source>
        <dbReference type="ARBA" id="ARBA00012180"/>
    </source>
</evidence>
<dbReference type="PANTHER" id="PTHR10954:SF18">
    <property type="entry name" value="RIBONUCLEASE HII"/>
    <property type="match status" value="1"/>
</dbReference>
<dbReference type="Gene3D" id="3.30.420.10">
    <property type="entry name" value="Ribonuclease H-like superfamily/Ribonuclease H"/>
    <property type="match status" value="1"/>
</dbReference>
<keyword evidence="10" id="KW-0479">Metal-binding</keyword>
<keyword evidence="11" id="KW-0255">Endonuclease</keyword>
<dbReference type="GO" id="GO:0032299">
    <property type="term" value="C:ribonuclease H2 complex"/>
    <property type="evidence" value="ECO:0007669"/>
    <property type="project" value="TreeGrafter"/>
</dbReference>
<evidence type="ECO:0000256" key="10">
    <source>
        <dbReference type="ARBA" id="ARBA00022723"/>
    </source>
</evidence>
<dbReference type="PROSITE" id="PS51975">
    <property type="entry name" value="RNASE_H_2"/>
    <property type="match status" value="1"/>
</dbReference>
<sequence>VKLIAGVDEAGRGPIAGPVVAAAVILPDGCAIEGVRDSKKISEKKREILYGKILDVATSVGVGIVHEDDIEELNILQATHRAMRLALGRLLPQPEEALIDGRGLPDQVVKNKGIIDGDDKVHTISAASIIAKVSRDRIMRNYDLIFPEYGFAKHKGYGTAEHLFNLRNHLACPIHRKGFRPVVNYMPSLSHLKESRLLEKWGKRLAARELIRNGYTVLEMNYSAAPYGEIDVVAKENDTVVFVEVKSASQKTLGRSEDQMNNPKLAKL</sequence>
<dbReference type="CDD" id="cd07182">
    <property type="entry name" value="RNase_HII_bacteria_HII_like"/>
    <property type="match status" value="1"/>
</dbReference>
<dbReference type="GO" id="GO:0004523">
    <property type="term" value="F:RNA-DNA hybrid ribonuclease activity"/>
    <property type="evidence" value="ECO:0007669"/>
    <property type="project" value="UniProtKB-EC"/>
</dbReference>
<evidence type="ECO:0000256" key="1">
    <source>
        <dbReference type="ARBA" id="ARBA00000077"/>
    </source>
</evidence>
<dbReference type="EMBL" id="UINC01067933">
    <property type="protein sequence ID" value="SVC00094.1"/>
    <property type="molecule type" value="Genomic_DNA"/>
</dbReference>
<comment type="catalytic activity">
    <reaction evidence="1">
        <text>Endonucleolytic cleavage to 5'-phosphomonoester.</text>
        <dbReference type="EC" id="3.1.26.4"/>
    </reaction>
</comment>
<proteinExistence type="inferred from homology"/>
<evidence type="ECO:0000256" key="4">
    <source>
        <dbReference type="ARBA" id="ARBA00004496"/>
    </source>
</evidence>
<keyword evidence="12" id="KW-0378">Hydrolase</keyword>
<feature type="non-terminal residue" evidence="15">
    <location>
        <position position="1"/>
    </location>
</feature>
<dbReference type="SUPFAM" id="SSF52980">
    <property type="entry name" value="Restriction endonuclease-like"/>
    <property type="match status" value="1"/>
</dbReference>
<comment type="cofactor">
    <cofactor evidence="3">
        <name>Mg(2+)</name>
        <dbReference type="ChEBI" id="CHEBI:18420"/>
    </cofactor>
</comment>
<evidence type="ECO:0000256" key="9">
    <source>
        <dbReference type="ARBA" id="ARBA00022722"/>
    </source>
</evidence>
<evidence type="ECO:0000256" key="5">
    <source>
        <dbReference type="ARBA" id="ARBA00007383"/>
    </source>
</evidence>
<dbReference type="InterPro" id="IPR022898">
    <property type="entry name" value="RNase_HII"/>
</dbReference>
<dbReference type="Pfam" id="PF01351">
    <property type="entry name" value="RNase_HII"/>
    <property type="match status" value="1"/>
</dbReference>
<protein>
    <recommendedName>
        <fullName evidence="7">Ribonuclease HII</fullName>
        <ecNumber evidence="6">3.1.26.4</ecNumber>
    </recommendedName>
</protein>
<evidence type="ECO:0000256" key="12">
    <source>
        <dbReference type="ARBA" id="ARBA00022801"/>
    </source>
</evidence>
<dbReference type="InterPro" id="IPR003509">
    <property type="entry name" value="UPF0102_YraN-like"/>
</dbReference>
<keyword evidence="13" id="KW-0464">Manganese</keyword>
<dbReference type="GO" id="GO:0003723">
    <property type="term" value="F:RNA binding"/>
    <property type="evidence" value="ECO:0007669"/>
    <property type="project" value="InterPro"/>
</dbReference>
<evidence type="ECO:0000313" key="15">
    <source>
        <dbReference type="EMBL" id="SVC00094.1"/>
    </source>
</evidence>
<dbReference type="PANTHER" id="PTHR10954">
    <property type="entry name" value="RIBONUCLEASE H2 SUBUNIT A"/>
    <property type="match status" value="1"/>
</dbReference>
<dbReference type="NCBIfam" id="NF000595">
    <property type="entry name" value="PRK00015.1-3"/>
    <property type="match status" value="1"/>
</dbReference>
<name>A0A382IK15_9ZZZZ</name>
<evidence type="ECO:0000256" key="11">
    <source>
        <dbReference type="ARBA" id="ARBA00022759"/>
    </source>
</evidence>
<feature type="domain" description="RNase H type-2" evidence="14">
    <location>
        <begin position="2"/>
        <end position="191"/>
    </location>
</feature>
<comment type="subcellular location">
    <subcellularLocation>
        <location evidence="4">Cytoplasm</location>
    </subcellularLocation>
</comment>
<evidence type="ECO:0000259" key="14">
    <source>
        <dbReference type="PROSITE" id="PS51975"/>
    </source>
</evidence>
<feature type="non-terminal residue" evidence="15">
    <location>
        <position position="268"/>
    </location>
</feature>
<accession>A0A382IK15</accession>
<reference evidence="15" key="1">
    <citation type="submission" date="2018-05" db="EMBL/GenBank/DDBJ databases">
        <authorList>
            <person name="Lanie J.A."/>
            <person name="Ng W.-L."/>
            <person name="Kazmierczak K.M."/>
            <person name="Andrzejewski T.M."/>
            <person name="Davidsen T.M."/>
            <person name="Wayne K.J."/>
            <person name="Tettelin H."/>
            <person name="Glass J.I."/>
            <person name="Rusch D."/>
            <person name="Podicherti R."/>
            <person name="Tsui H.-C.T."/>
            <person name="Winkler M.E."/>
        </authorList>
    </citation>
    <scope>NUCLEOTIDE SEQUENCE</scope>
</reference>
<comment type="cofactor">
    <cofactor evidence="2">
        <name>Mn(2+)</name>
        <dbReference type="ChEBI" id="CHEBI:29035"/>
    </cofactor>
</comment>